<reference evidence="1 2" key="1">
    <citation type="submission" date="2019-05" db="EMBL/GenBank/DDBJ databases">
        <title>Another draft genome of Portunus trituberculatus and its Hox gene families provides insights of decapod evolution.</title>
        <authorList>
            <person name="Jeong J.-H."/>
            <person name="Song I."/>
            <person name="Kim S."/>
            <person name="Choi T."/>
            <person name="Kim D."/>
            <person name="Ryu S."/>
            <person name="Kim W."/>
        </authorList>
    </citation>
    <scope>NUCLEOTIDE SEQUENCE [LARGE SCALE GENOMIC DNA]</scope>
    <source>
        <tissue evidence="1">Muscle</tissue>
    </source>
</reference>
<dbReference type="AlphaFoldDB" id="A0A5B7GWK7"/>
<dbReference type="EMBL" id="VSRR010018373">
    <property type="protein sequence ID" value="MPC61288.1"/>
    <property type="molecule type" value="Genomic_DNA"/>
</dbReference>
<gene>
    <name evidence="1" type="ORF">E2C01_055357</name>
</gene>
<organism evidence="1 2">
    <name type="scientific">Portunus trituberculatus</name>
    <name type="common">Swimming crab</name>
    <name type="synonym">Neptunus trituberculatus</name>
    <dbReference type="NCBI Taxonomy" id="210409"/>
    <lineage>
        <taxon>Eukaryota</taxon>
        <taxon>Metazoa</taxon>
        <taxon>Ecdysozoa</taxon>
        <taxon>Arthropoda</taxon>
        <taxon>Crustacea</taxon>
        <taxon>Multicrustacea</taxon>
        <taxon>Malacostraca</taxon>
        <taxon>Eumalacostraca</taxon>
        <taxon>Eucarida</taxon>
        <taxon>Decapoda</taxon>
        <taxon>Pleocyemata</taxon>
        <taxon>Brachyura</taxon>
        <taxon>Eubrachyura</taxon>
        <taxon>Portunoidea</taxon>
        <taxon>Portunidae</taxon>
        <taxon>Portuninae</taxon>
        <taxon>Portunus</taxon>
    </lineage>
</organism>
<comment type="caution">
    <text evidence="1">The sequence shown here is derived from an EMBL/GenBank/DDBJ whole genome shotgun (WGS) entry which is preliminary data.</text>
</comment>
<evidence type="ECO:0000313" key="1">
    <source>
        <dbReference type="EMBL" id="MPC61288.1"/>
    </source>
</evidence>
<name>A0A5B7GWK7_PORTR</name>
<proteinExistence type="predicted"/>
<protein>
    <submittedName>
        <fullName evidence="1">Uncharacterized protein</fullName>
    </submittedName>
</protein>
<sequence>MGEKKMSSHSGLTHTVAQVLSGNAGGTVGLTSRPNRHAIGSVVSGRRDSVARYIR</sequence>
<evidence type="ECO:0000313" key="2">
    <source>
        <dbReference type="Proteomes" id="UP000324222"/>
    </source>
</evidence>
<dbReference type="Proteomes" id="UP000324222">
    <property type="component" value="Unassembled WGS sequence"/>
</dbReference>
<keyword evidence="2" id="KW-1185">Reference proteome</keyword>
<accession>A0A5B7GWK7</accession>